<keyword evidence="1" id="KW-0472">Membrane</keyword>
<dbReference type="AlphaFoldDB" id="A0A2K8MGQ9"/>
<protein>
    <submittedName>
        <fullName evidence="2">Uncharacterized protein</fullName>
    </submittedName>
</protein>
<evidence type="ECO:0000313" key="3">
    <source>
        <dbReference type="Proteomes" id="UP000229081"/>
    </source>
</evidence>
<dbReference type="KEGG" id="sphc:CVN68_09390"/>
<reference evidence="2 3" key="1">
    <citation type="submission" date="2017-11" db="EMBL/GenBank/DDBJ databases">
        <title>Complete genome sequence of Sphingomonas sp. Strain Cra20, a psychrotolerant potential plant growth promoting rhizobacteria.</title>
        <authorList>
            <person name="Luo Y."/>
        </authorList>
    </citation>
    <scope>NUCLEOTIDE SEQUENCE [LARGE SCALE GENOMIC DNA]</scope>
    <source>
        <strain evidence="2 3">Cra20</strain>
    </source>
</reference>
<feature type="transmembrane region" description="Helical" evidence="1">
    <location>
        <begin position="37"/>
        <end position="54"/>
    </location>
</feature>
<dbReference type="Proteomes" id="UP000229081">
    <property type="component" value="Chromosome"/>
</dbReference>
<keyword evidence="1" id="KW-0812">Transmembrane</keyword>
<organism evidence="2 3">
    <name type="scientific">Sphingomonas psychrotolerans</name>
    <dbReference type="NCBI Taxonomy" id="1327635"/>
    <lineage>
        <taxon>Bacteria</taxon>
        <taxon>Pseudomonadati</taxon>
        <taxon>Pseudomonadota</taxon>
        <taxon>Alphaproteobacteria</taxon>
        <taxon>Sphingomonadales</taxon>
        <taxon>Sphingomonadaceae</taxon>
        <taxon>Sphingomonas</taxon>
    </lineage>
</organism>
<accession>A0A2K8MGQ9</accession>
<evidence type="ECO:0000313" key="2">
    <source>
        <dbReference type="EMBL" id="ATY32164.1"/>
    </source>
</evidence>
<sequence>MANSPSRTPMAGGFLLAISLLAGTVLGAGRGQASIGFVAGLGVGLALLLLVWLVDRARSPRN</sequence>
<evidence type="ECO:0000256" key="1">
    <source>
        <dbReference type="SAM" id="Phobius"/>
    </source>
</evidence>
<gene>
    <name evidence="2" type="ORF">CVN68_09390</name>
</gene>
<keyword evidence="1" id="KW-1133">Transmembrane helix</keyword>
<dbReference type="EMBL" id="CP024923">
    <property type="protein sequence ID" value="ATY32164.1"/>
    <property type="molecule type" value="Genomic_DNA"/>
</dbReference>
<name>A0A2K8MGQ9_9SPHN</name>
<keyword evidence="3" id="KW-1185">Reference proteome</keyword>
<proteinExistence type="predicted"/>
<dbReference type="RefSeq" id="WP_100281973.1">
    <property type="nucleotide sequence ID" value="NZ_CP024923.1"/>
</dbReference>
<dbReference type="OrthoDB" id="7582737at2"/>